<dbReference type="STRING" id="313628.LNTAR_09424"/>
<accession>A6DIC6</accession>
<evidence type="ECO:0000256" key="1">
    <source>
        <dbReference type="ARBA" id="ARBA00008779"/>
    </source>
</evidence>
<keyword evidence="4" id="KW-0106">Calcium</keyword>
<evidence type="ECO:0000259" key="5">
    <source>
        <dbReference type="Pfam" id="PF00884"/>
    </source>
</evidence>
<keyword evidence="2" id="KW-0479">Metal-binding</keyword>
<keyword evidence="3" id="KW-0378">Hydrolase</keyword>
<sequence length="528" mass="59858">MTDDQGYGDYSFMGNPILETPHLDKLANESVLFKRFYVNAVCTPTRASLFTGRSSYRTGVTDTWIGRSIMKSEEYTLAEAFKDNQYSTGLFGKWHLGDCYPYRAMDQGFDYSLIHRGGGLGQPADHPENNRAYTNSMLYRNEVAFRSEGFCTDVFFREARKWISEKVENNKPFFACIMPNAPHSPFHDVPADLLKKYKNADWSQHKGSDKDKVAAIYAMVENIDQNIADLRDELKKLNIDKKTIILFSSDNGGWGERFDAGLRGSKSSSFEGGVLSPLMLFVPGQASKQSTEAIAHYDVLPTLVDLCDLKVDFPNELDGRSFLPILSGESLPERSIILQSHRGTKPEYMRNSALIQGEWKLVSPDAKTLPKLFNLSSDAGELQDVSSKYPEKLKSLVADYDQWFKIVKQQANKPCAIIATKHEVFTTLTRQDWVNMQGQGGWLSDKVNGEWLVEVKEDKEFEISFRTKAIFKQASLLINDKKIQTIDFRNQAQHYFKGIHLKPGLKTIKITYSHSSAGPWQVDIHSLE</sequence>
<evidence type="ECO:0000256" key="4">
    <source>
        <dbReference type="ARBA" id="ARBA00022837"/>
    </source>
</evidence>
<comment type="similarity">
    <text evidence="1">Belongs to the sulfatase family.</text>
</comment>
<keyword evidence="7" id="KW-1185">Reference proteome</keyword>
<dbReference type="PANTHER" id="PTHR42693:SF53">
    <property type="entry name" value="ENDO-4-O-SULFATASE"/>
    <property type="match status" value="1"/>
</dbReference>
<feature type="domain" description="Sulfatase N-terminal" evidence="5">
    <location>
        <begin position="1"/>
        <end position="308"/>
    </location>
</feature>
<dbReference type="PANTHER" id="PTHR42693">
    <property type="entry name" value="ARYLSULFATASE FAMILY MEMBER"/>
    <property type="match status" value="1"/>
</dbReference>
<dbReference type="Proteomes" id="UP000004947">
    <property type="component" value="Unassembled WGS sequence"/>
</dbReference>
<dbReference type="Gene3D" id="3.40.720.10">
    <property type="entry name" value="Alkaline Phosphatase, subunit A"/>
    <property type="match status" value="1"/>
</dbReference>
<gene>
    <name evidence="6" type="ORF">LNTAR_09424</name>
</gene>
<dbReference type="GO" id="GO:0046872">
    <property type="term" value="F:metal ion binding"/>
    <property type="evidence" value="ECO:0007669"/>
    <property type="project" value="UniProtKB-KW"/>
</dbReference>
<dbReference type="InterPro" id="IPR000917">
    <property type="entry name" value="Sulfatase_N"/>
</dbReference>
<comment type="caution">
    <text evidence="6">The sequence shown here is derived from an EMBL/GenBank/DDBJ whole genome shotgun (WGS) entry which is preliminary data.</text>
</comment>
<reference evidence="6 7" key="1">
    <citation type="journal article" date="2010" name="J. Bacteriol.">
        <title>Genome sequence of Lentisphaera araneosa HTCC2155T, the type species of the order Lentisphaerales in the phylum Lentisphaerae.</title>
        <authorList>
            <person name="Thrash J.C."/>
            <person name="Cho J.C."/>
            <person name="Vergin K.L."/>
            <person name="Morris R.M."/>
            <person name="Giovannoni S.J."/>
        </authorList>
    </citation>
    <scope>NUCLEOTIDE SEQUENCE [LARGE SCALE GENOMIC DNA]</scope>
    <source>
        <strain evidence="6 7">HTCC2155</strain>
    </source>
</reference>
<evidence type="ECO:0000313" key="6">
    <source>
        <dbReference type="EMBL" id="EDM28780.1"/>
    </source>
</evidence>
<name>A6DIC6_9BACT</name>
<dbReference type="PROSITE" id="PS00523">
    <property type="entry name" value="SULFATASE_1"/>
    <property type="match status" value="1"/>
</dbReference>
<dbReference type="InterPro" id="IPR017850">
    <property type="entry name" value="Alkaline_phosphatase_core_sf"/>
</dbReference>
<dbReference type="InterPro" id="IPR024607">
    <property type="entry name" value="Sulfatase_CS"/>
</dbReference>
<evidence type="ECO:0000256" key="2">
    <source>
        <dbReference type="ARBA" id="ARBA00022723"/>
    </source>
</evidence>
<evidence type="ECO:0000256" key="3">
    <source>
        <dbReference type="ARBA" id="ARBA00022801"/>
    </source>
</evidence>
<dbReference type="OrthoDB" id="9783154at2"/>
<dbReference type="Pfam" id="PF00884">
    <property type="entry name" value="Sulfatase"/>
    <property type="match status" value="1"/>
</dbReference>
<proteinExistence type="inferred from homology"/>
<dbReference type="eggNOG" id="COG3119">
    <property type="taxonomic scope" value="Bacteria"/>
</dbReference>
<protein>
    <submittedName>
        <fullName evidence="6">Arylsulfatase</fullName>
    </submittedName>
</protein>
<dbReference type="GO" id="GO:0004065">
    <property type="term" value="F:arylsulfatase activity"/>
    <property type="evidence" value="ECO:0007669"/>
    <property type="project" value="TreeGrafter"/>
</dbReference>
<dbReference type="Gene3D" id="2.60.120.260">
    <property type="entry name" value="Galactose-binding domain-like"/>
    <property type="match status" value="1"/>
</dbReference>
<dbReference type="EMBL" id="ABCK01000004">
    <property type="protein sequence ID" value="EDM28780.1"/>
    <property type="molecule type" value="Genomic_DNA"/>
</dbReference>
<organism evidence="6 7">
    <name type="scientific">Lentisphaera araneosa HTCC2155</name>
    <dbReference type="NCBI Taxonomy" id="313628"/>
    <lineage>
        <taxon>Bacteria</taxon>
        <taxon>Pseudomonadati</taxon>
        <taxon>Lentisphaerota</taxon>
        <taxon>Lentisphaeria</taxon>
        <taxon>Lentisphaerales</taxon>
        <taxon>Lentisphaeraceae</taxon>
        <taxon>Lentisphaera</taxon>
    </lineage>
</organism>
<dbReference type="InterPro" id="IPR050738">
    <property type="entry name" value="Sulfatase"/>
</dbReference>
<dbReference type="Gene3D" id="3.30.1120.10">
    <property type="match status" value="1"/>
</dbReference>
<dbReference type="SUPFAM" id="SSF53649">
    <property type="entry name" value="Alkaline phosphatase-like"/>
    <property type="match status" value="1"/>
</dbReference>
<evidence type="ECO:0000313" key="7">
    <source>
        <dbReference type="Proteomes" id="UP000004947"/>
    </source>
</evidence>
<dbReference type="AlphaFoldDB" id="A6DIC6"/>
<dbReference type="CDD" id="cd16146">
    <property type="entry name" value="ARS_like"/>
    <property type="match status" value="1"/>
</dbReference>